<proteinExistence type="predicted"/>
<accession>A0A841FGJ2</accession>
<evidence type="ECO:0000256" key="2">
    <source>
        <dbReference type="SAM" id="Phobius"/>
    </source>
</evidence>
<dbReference type="Proteomes" id="UP000548476">
    <property type="component" value="Unassembled WGS sequence"/>
</dbReference>
<sequence>MSRFLTRRWLLVHAALIVVCAAFGYLAWWQIGRAAGGNALSWAYAFEWPLFALCAIALWVREIREELRKHGPLARVEEPPMESPFPTDVTHAAPGGSGEPDDALSAYNDYLAWMNENPDKRASDYPGRQTA</sequence>
<evidence type="ECO:0000313" key="3">
    <source>
        <dbReference type="EMBL" id="MBB6034984.1"/>
    </source>
</evidence>
<evidence type="ECO:0008006" key="5">
    <source>
        <dbReference type="Google" id="ProtNLM"/>
    </source>
</evidence>
<name>A0A841FGJ2_9ACTN</name>
<dbReference type="AlphaFoldDB" id="A0A841FGJ2"/>
<organism evidence="3 4">
    <name type="scientific">Phytomonospora endophytica</name>
    <dbReference type="NCBI Taxonomy" id="714109"/>
    <lineage>
        <taxon>Bacteria</taxon>
        <taxon>Bacillati</taxon>
        <taxon>Actinomycetota</taxon>
        <taxon>Actinomycetes</taxon>
        <taxon>Micromonosporales</taxon>
        <taxon>Micromonosporaceae</taxon>
        <taxon>Phytomonospora</taxon>
    </lineage>
</organism>
<evidence type="ECO:0000256" key="1">
    <source>
        <dbReference type="SAM" id="MobiDB-lite"/>
    </source>
</evidence>
<feature type="region of interest" description="Disordered" evidence="1">
    <location>
        <begin position="75"/>
        <end position="104"/>
    </location>
</feature>
<keyword evidence="4" id="KW-1185">Reference proteome</keyword>
<dbReference type="EMBL" id="JACHGT010000005">
    <property type="protein sequence ID" value="MBB6034984.1"/>
    <property type="molecule type" value="Genomic_DNA"/>
</dbReference>
<gene>
    <name evidence="3" type="ORF">HNR73_002838</name>
</gene>
<feature type="transmembrane region" description="Helical" evidence="2">
    <location>
        <begin position="41"/>
        <end position="60"/>
    </location>
</feature>
<evidence type="ECO:0000313" key="4">
    <source>
        <dbReference type="Proteomes" id="UP000548476"/>
    </source>
</evidence>
<keyword evidence="2" id="KW-0812">Transmembrane</keyword>
<feature type="transmembrane region" description="Helical" evidence="2">
    <location>
        <begin position="9"/>
        <end position="29"/>
    </location>
</feature>
<keyword evidence="2" id="KW-0472">Membrane</keyword>
<dbReference type="RefSeq" id="WP_184787830.1">
    <property type="nucleotide sequence ID" value="NZ_BONT01000112.1"/>
</dbReference>
<comment type="caution">
    <text evidence="3">The sequence shown here is derived from an EMBL/GenBank/DDBJ whole genome shotgun (WGS) entry which is preliminary data.</text>
</comment>
<keyword evidence="2" id="KW-1133">Transmembrane helix</keyword>
<reference evidence="3 4" key="1">
    <citation type="submission" date="2020-08" db="EMBL/GenBank/DDBJ databases">
        <title>Genomic Encyclopedia of Type Strains, Phase IV (KMG-IV): sequencing the most valuable type-strain genomes for metagenomic binning, comparative biology and taxonomic classification.</title>
        <authorList>
            <person name="Goeker M."/>
        </authorList>
    </citation>
    <scope>NUCLEOTIDE SEQUENCE [LARGE SCALE GENOMIC DNA]</scope>
    <source>
        <strain evidence="3 4">YIM 65646</strain>
    </source>
</reference>
<protein>
    <recommendedName>
        <fullName evidence="5">DNA-binding transcriptional regulator of glucitol operon</fullName>
    </recommendedName>
</protein>